<organism evidence="3 4">
    <name type="scientific">Trueperella pecoris</name>
    <dbReference type="NCBI Taxonomy" id="2733571"/>
    <lineage>
        <taxon>Bacteria</taxon>
        <taxon>Bacillati</taxon>
        <taxon>Actinomycetota</taxon>
        <taxon>Actinomycetes</taxon>
        <taxon>Actinomycetales</taxon>
        <taxon>Actinomycetaceae</taxon>
        <taxon>Trueperella</taxon>
    </lineage>
</organism>
<dbReference type="Pfam" id="PF00534">
    <property type="entry name" value="Glycos_transf_1"/>
    <property type="match status" value="1"/>
</dbReference>
<gene>
    <name evidence="3" type="ORF">INS88_07955</name>
</gene>
<dbReference type="GO" id="GO:0016757">
    <property type="term" value="F:glycosyltransferase activity"/>
    <property type="evidence" value="ECO:0007669"/>
    <property type="project" value="InterPro"/>
</dbReference>
<dbReference type="SUPFAM" id="SSF53756">
    <property type="entry name" value="UDP-Glycosyltransferase/glycogen phosphorylase"/>
    <property type="match status" value="1"/>
</dbReference>
<keyword evidence="1 3" id="KW-0808">Transferase</keyword>
<sequence>MPAMIFHAPYPLNPHSVFASAIRPPKMKAAFVEAGYEVFDLTGTAAERKRKFKVLKAEIAAGKIFDFMYSESATIPPMIGDPNHVPHLFIDAMIFSWLKKHHIPQSVFYRDIYWRFDEYVRRVGRPMAAAIRPLYRAELALYRRYMSTVYLPSMQMADEIPELEGARVDALPPGGTNLDLAVPSRPLHLFYVGSVGPLYQLHELIEAVKKTPEVTFTLCTSKELWDRVSGEYDVSGHSNIRIVHRSGPELLELYAQANIAVNVVAPSHYRDFAVPVKLFEYVNYGKPILASDHTLVSQMVEANDWGWVVNNDRDSIERTLKDLAANPGKVERATARVEADRVHHTWLARARKVAADLA</sequence>
<keyword evidence="4" id="KW-1185">Reference proteome</keyword>
<dbReference type="RefSeq" id="WP_193327046.1">
    <property type="nucleotide sequence ID" value="NZ_CP053291.1"/>
</dbReference>
<dbReference type="Gene3D" id="3.40.50.2000">
    <property type="entry name" value="Glycogen Phosphorylase B"/>
    <property type="match status" value="1"/>
</dbReference>
<protein>
    <submittedName>
        <fullName evidence="3">Glycosyltransferase</fullName>
    </submittedName>
</protein>
<dbReference type="EMBL" id="CP063213">
    <property type="protein sequence ID" value="QOR45207.1"/>
    <property type="molecule type" value="Genomic_DNA"/>
</dbReference>
<evidence type="ECO:0000259" key="2">
    <source>
        <dbReference type="Pfam" id="PF00534"/>
    </source>
</evidence>
<reference evidence="3 4" key="1">
    <citation type="submission" date="2020-10" db="EMBL/GenBank/DDBJ databases">
        <title>Trueperella pecoris sp. nov. isolated from bovine and porcine specimens.</title>
        <authorList>
            <person name="Schoenecker L."/>
            <person name="Schnydrig P."/>
            <person name="Brodard I."/>
            <person name="Thomann A."/>
            <person name="Hemphill A."/>
            <person name="Rodriguez-Campos S."/>
            <person name="Perreten V."/>
            <person name="Jores J."/>
            <person name="Kittl S."/>
        </authorList>
    </citation>
    <scope>NUCLEOTIDE SEQUENCE [LARGE SCALE GENOMIC DNA]</scope>
    <source>
        <strain evidence="3 4">15A0121</strain>
    </source>
</reference>
<accession>A0A7M1QVM5</accession>
<dbReference type="AlphaFoldDB" id="A0A7M1QVM5"/>
<feature type="domain" description="Glycosyl transferase family 1" evidence="2">
    <location>
        <begin position="183"/>
        <end position="333"/>
    </location>
</feature>
<proteinExistence type="predicted"/>
<dbReference type="Proteomes" id="UP000595053">
    <property type="component" value="Chromosome"/>
</dbReference>
<evidence type="ECO:0000256" key="1">
    <source>
        <dbReference type="ARBA" id="ARBA00022679"/>
    </source>
</evidence>
<dbReference type="InterPro" id="IPR001296">
    <property type="entry name" value="Glyco_trans_1"/>
</dbReference>
<name>A0A7M1QVM5_9ACTO</name>
<evidence type="ECO:0000313" key="4">
    <source>
        <dbReference type="Proteomes" id="UP000595053"/>
    </source>
</evidence>
<evidence type="ECO:0000313" key="3">
    <source>
        <dbReference type="EMBL" id="QOR45207.1"/>
    </source>
</evidence>